<proteinExistence type="predicted"/>
<dbReference type="AlphaFoldDB" id="A0A382GPQ7"/>
<gene>
    <name evidence="1" type="ORF">METZ01_LOCUS229942</name>
</gene>
<evidence type="ECO:0000313" key="1">
    <source>
        <dbReference type="EMBL" id="SVB77088.1"/>
    </source>
</evidence>
<dbReference type="EMBL" id="UINC01056720">
    <property type="protein sequence ID" value="SVB77088.1"/>
    <property type="molecule type" value="Genomic_DNA"/>
</dbReference>
<reference evidence="1" key="1">
    <citation type="submission" date="2018-05" db="EMBL/GenBank/DDBJ databases">
        <authorList>
            <person name="Lanie J.A."/>
            <person name="Ng W.-L."/>
            <person name="Kazmierczak K.M."/>
            <person name="Andrzejewski T.M."/>
            <person name="Davidsen T.M."/>
            <person name="Wayne K.J."/>
            <person name="Tettelin H."/>
            <person name="Glass J.I."/>
            <person name="Rusch D."/>
            <person name="Podicherti R."/>
            <person name="Tsui H.-C.T."/>
            <person name="Winkler M.E."/>
        </authorList>
    </citation>
    <scope>NUCLEOTIDE SEQUENCE</scope>
</reference>
<sequence length="22" mass="2574">MVSNKNAYEIRTEILDMAKTFV</sequence>
<name>A0A382GPQ7_9ZZZZ</name>
<organism evidence="1">
    <name type="scientific">marine metagenome</name>
    <dbReference type="NCBI Taxonomy" id="408172"/>
    <lineage>
        <taxon>unclassified sequences</taxon>
        <taxon>metagenomes</taxon>
        <taxon>ecological metagenomes</taxon>
    </lineage>
</organism>
<feature type="non-terminal residue" evidence="1">
    <location>
        <position position="22"/>
    </location>
</feature>
<protein>
    <submittedName>
        <fullName evidence="1">Uncharacterized protein</fullName>
    </submittedName>
</protein>
<accession>A0A382GPQ7</accession>